<organism evidence="2">
    <name type="scientific">viral metagenome</name>
    <dbReference type="NCBI Taxonomy" id="1070528"/>
    <lineage>
        <taxon>unclassified sequences</taxon>
        <taxon>metagenomes</taxon>
        <taxon>organismal metagenomes</taxon>
    </lineage>
</organism>
<dbReference type="CDD" id="cd03349">
    <property type="entry name" value="LbH_XAT"/>
    <property type="match status" value="1"/>
</dbReference>
<dbReference type="InterPro" id="IPR011004">
    <property type="entry name" value="Trimer_LpxA-like_sf"/>
</dbReference>
<dbReference type="Gene3D" id="2.160.10.10">
    <property type="entry name" value="Hexapeptide repeat proteins"/>
    <property type="match status" value="1"/>
</dbReference>
<name>A0A6C0DD75_9ZZZZ</name>
<dbReference type="PROSITE" id="PS00101">
    <property type="entry name" value="HEXAPEP_TRANSFERASES"/>
    <property type="match status" value="1"/>
</dbReference>
<sequence>MYRGKYTYGRPGLYYANSGATYRSGNFCSIGNNVTIYLGGNHRTDWVTTYPFGHIFTDTFNTFNGAGHPSTKGDVVIGNDVWIGNNATIMSGVTIGDGAVIANSSHVVKNVEAYSIVGGNPATHIRYRFTKEQIEALLRIQWWNWEDEKINRHVPLLCSGNIDDFIEAAKS</sequence>
<dbReference type="EMBL" id="MN739582">
    <property type="protein sequence ID" value="QHT14383.1"/>
    <property type="molecule type" value="Genomic_DNA"/>
</dbReference>
<dbReference type="PANTHER" id="PTHR43300">
    <property type="entry name" value="ACETYLTRANSFERASE"/>
    <property type="match status" value="1"/>
</dbReference>
<evidence type="ECO:0000313" key="2">
    <source>
        <dbReference type="EMBL" id="QHT14383.1"/>
    </source>
</evidence>
<dbReference type="PANTHER" id="PTHR43300:SF11">
    <property type="entry name" value="ACETYLTRANSFERASE RV3034C-RELATED"/>
    <property type="match status" value="1"/>
</dbReference>
<accession>A0A6C0DD75</accession>
<dbReference type="InterPro" id="IPR001451">
    <property type="entry name" value="Hexapep"/>
</dbReference>
<dbReference type="Pfam" id="PF00132">
    <property type="entry name" value="Hexapep"/>
    <property type="match status" value="1"/>
</dbReference>
<dbReference type="SUPFAM" id="SSF51161">
    <property type="entry name" value="Trimeric LpxA-like enzymes"/>
    <property type="match status" value="1"/>
</dbReference>
<evidence type="ECO:0008006" key="3">
    <source>
        <dbReference type="Google" id="ProtNLM"/>
    </source>
</evidence>
<reference evidence="2" key="1">
    <citation type="journal article" date="2020" name="Nature">
        <title>Giant virus diversity and host interactions through global metagenomics.</title>
        <authorList>
            <person name="Schulz F."/>
            <person name="Roux S."/>
            <person name="Paez-Espino D."/>
            <person name="Jungbluth S."/>
            <person name="Walsh D.A."/>
            <person name="Denef V.J."/>
            <person name="McMahon K.D."/>
            <person name="Konstantinidis K.T."/>
            <person name="Eloe-Fadrosh E.A."/>
            <person name="Kyrpides N.C."/>
            <person name="Woyke T."/>
        </authorList>
    </citation>
    <scope>NUCLEOTIDE SEQUENCE</scope>
    <source>
        <strain evidence="2">GVMAG-M-3300023174-137</strain>
    </source>
</reference>
<dbReference type="AlphaFoldDB" id="A0A6C0DD75"/>
<dbReference type="InterPro" id="IPR050179">
    <property type="entry name" value="Trans_hexapeptide_repeat"/>
</dbReference>
<protein>
    <recommendedName>
        <fullName evidence="3">Acetyltransferase</fullName>
    </recommendedName>
</protein>
<proteinExistence type="predicted"/>
<dbReference type="GO" id="GO:0016740">
    <property type="term" value="F:transferase activity"/>
    <property type="evidence" value="ECO:0007669"/>
    <property type="project" value="UniProtKB-KW"/>
</dbReference>
<evidence type="ECO:0000256" key="1">
    <source>
        <dbReference type="ARBA" id="ARBA00022679"/>
    </source>
</evidence>
<keyword evidence="1" id="KW-0808">Transferase</keyword>
<dbReference type="InterPro" id="IPR018357">
    <property type="entry name" value="Hexapep_transf_CS"/>
</dbReference>